<dbReference type="GO" id="GO:0005886">
    <property type="term" value="C:plasma membrane"/>
    <property type="evidence" value="ECO:0007669"/>
    <property type="project" value="UniProtKB-SubCell"/>
</dbReference>
<evidence type="ECO:0000256" key="2">
    <source>
        <dbReference type="ARBA" id="ARBA00022475"/>
    </source>
</evidence>
<dbReference type="InterPro" id="IPR013525">
    <property type="entry name" value="ABC2_TM"/>
</dbReference>
<feature type="transmembrane region" description="Helical" evidence="6">
    <location>
        <begin position="283"/>
        <end position="305"/>
    </location>
</feature>
<dbReference type="Proteomes" id="UP000594042">
    <property type="component" value="Chromosome"/>
</dbReference>
<dbReference type="PANTHER" id="PTHR30294">
    <property type="entry name" value="MEMBRANE COMPONENT OF ABC TRANSPORTER YHHJ-RELATED"/>
    <property type="match status" value="1"/>
</dbReference>
<feature type="domain" description="ABC-2 type transporter transmembrane" evidence="7">
    <location>
        <begin position="35"/>
        <end position="386"/>
    </location>
</feature>
<sequence>MKISILKEQLKTGFLDICYIWRKEYITVFRDFGALIFFLALPFAYPLLYALIYNPEVVRDVPMVVVDNARTPLSRELARNMDASPNAKIVSYCANMEEAKELMYRKECYGILLIPEDFSKKLVRGEQSPVMFYSDMSIMLNYKGFLMAITDVTMDLGAKLQVETLGGATPEQISMATSPVPYSSITMYNPESGFGSFLIPAILVLILQQSLVLGIGLLAGGVYEHKKLHHYYSGRERIHNNIIHIVLGKAICYYSIYIVPTVFILHVVPWIFSFPQIGNQWEIYAFMAPFLFASIFFSMTLSVFVRERETSFLLFVFTSLLFLFVSGITWPYYAMPEFWKIIGTVIPSTWGIQGFVGINTAGGTINDVHESFIWLWVLTGFYFITTCLVYRYQIYKDKKRGFKGNLVLTDEV</sequence>
<evidence type="ECO:0000256" key="1">
    <source>
        <dbReference type="ARBA" id="ARBA00004651"/>
    </source>
</evidence>
<name>A0A7G1HUW3_9BACT</name>
<dbReference type="EMBL" id="AP023322">
    <property type="protein sequence ID" value="BCI63535.1"/>
    <property type="molecule type" value="Genomic_DNA"/>
</dbReference>
<evidence type="ECO:0000313" key="8">
    <source>
        <dbReference type="EMBL" id="BCI63535.1"/>
    </source>
</evidence>
<dbReference type="GO" id="GO:0140359">
    <property type="term" value="F:ABC-type transporter activity"/>
    <property type="evidence" value="ECO:0007669"/>
    <property type="project" value="InterPro"/>
</dbReference>
<feature type="transmembrane region" description="Helical" evidence="6">
    <location>
        <begin position="373"/>
        <end position="392"/>
    </location>
</feature>
<accession>A0A7G1HUW3</accession>
<feature type="transmembrane region" description="Helical" evidence="6">
    <location>
        <begin position="312"/>
        <end position="333"/>
    </location>
</feature>
<dbReference type="InterPro" id="IPR051449">
    <property type="entry name" value="ABC-2_transporter_component"/>
</dbReference>
<evidence type="ECO:0000256" key="4">
    <source>
        <dbReference type="ARBA" id="ARBA00022989"/>
    </source>
</evidence>
<dbReference type="Pfam" id="PF12698">
    <property type="entry name" value="ABC2_membrane_3"/>
    <property type="match status" value="1"/>
</dbReference>
<evidence type="ECO:0000256" key="5">
    <source>
        <dbReference type="ARBA" id="ARBA00023136"/>
    </source>
</evidence>
<keyword evidence="3 6" id="KW-0812">Transmembrane</keyword>
<keyword evidence="4 6" id="KW-1133">Transmembrane helix</keyword>
<feature type="transmembrane region" description="Helical" evidence="6">
    <location>
        <begin position="197"/>
        <end position="222"/>
    </location>
</feature>
<evidence type="ECO:0000259" key="7">
    <source>
        <dbReference type="Pfam" id="PF12698"/>
    </source>
</evidence>
<organism evidence="8 9">
    <name type="scientific">Coprobacter secundus subsp. similis</name>
    <dbReference type="NCBI Taxonomy" id="2751153"/>
    <lineage>
        <taxon>Bacteria</taxon>
        <taxon>Pseudomonadati</taxon>
        <taxon>Bacteroidota</taxon>
        <taxon>Bacteroidia</taxon>
        <taxon>Bacteroidales</taxon>
        <taxon>Barnesiellaceae</taxon>
        <taxon>Coprobacter</taxon>
    </lineage>
</organism>
<keyword evidence="9" id="KW-1185">Reference proteome</keyword>
<keyword evidence="5 6" id="KW-0472">Membrane</keyword>
<comment type="subcellular location">
    <subcellularLocation>
        <location evidence="1">Cell membrane</location>
        <topology evidence="1">Multi-pass membrane protein</topology>
    </subcellularLocation>
</comment>
<gene>
    <name evidence="8" type="ORF">Cop2CBH44_18880</name>
</gene>
<evidence type="ECO:0000256" key="3">
    <source>
        <dbReference type="ARBA" id="ARBA00022692"/>
    </source>
</evidence>
<evidence type="ECO:0000256" key="6">
    <source>
        <dbReference type="SAM" id="Phobius"/>
    </source>
</evidence>
<dbReference type="PANTHER" id="PTHR30294:SF46">
    <property type="entry name" value="ABC TRANSPORTER PERMEASE"/>
    <property type="match status" value="1"/>
</dbReference>
<keyword evidence="2" id="KW-1003">Cell membrane</keyword>
<proteinExistence type="predicted"/>
<dbReference type="KEGG" id="copr:Cop2CBH44_18880"/>
<feature type="transmembrane region" description="Helical" evidence="6">
    <location>
        <begin position="242"/>
        <end position="271"/>
    </location>
</feature>
<protein>
    <submittedName>
        <fullName evidence="8">Membrane protein</fullName>
    </submittedName>
</protein>
<reference evidence="9" key="1">
    <citation type="submission" date="2020-07" db="EMBL/GenBank/DDBJ databases">
        <title>Complete genome sequencing of Coprobacter sp. strain 2CBH44.</title>
        <authorList>
            <person name="Sakamoto M."/>
            <person name="Murakami T."/>
            <person name="Mori H."/>
        </authorList>
    </citation>
    <scope>NUCLEOTIDE SEQUENCE [LARGE SCALE GENOMIC DNA]</scope>
    <source>
        <strain evidence="9">2CBH44</strain>
    </source>
</reference>
<evidence type="ECO:0000313" key="9">
    <source>
        <dbReference type="Proteomes" id="UP000594042"/>
    </source>
</evidence>
<dbReference type="Gene3D" id="3.40.1710.10">
    <property type="entry name" value="abc type-2 transporter like domain"/>
    <property type="match status" value="1"/>
</dbReference>
<dbReference type="RefSeq" id="WP_200754692.1">
    <property type="nucleotide sequence ID" value="NZ_AP023322.1"/>
</dbReference>
<feature type="transmembrane region" description="Helical" evidence="6">
    <location>
        <begin position="32"/>
        <end position="53"/>
    </location>
</feature>
<dbReference type="AlphaFoldDB" id="A0A7G1HUW3"/>